<keyword evidence="2 5" id="KW-0812">Transmembrane</keyword>
<accession>A0A7T6Z8G9</accession>
<dbReference type="SUPFAM" id="SSF161098">
    <property type="entry name" value="MetI-like"/>
    <property type="match status" value="1"/>
</dbReference>
<keyword evidence="7" id="KW-1185">Reference proteome</keyword>
<keyword evidence="3 5" id="KW-1133">Transmembrane helix</keyword>
<proteinExistence type="predicted"/>
<dbReference type="KEGG" id="scib:HUG20_02035"/>
<protein>
    <submittedName>
        <fullName evidence="6">Uncharacterized protein</fullName>
    </submittedName>
</protein>
<evidence type="ECO:0000256" key="3">
    <source>
        <dbReference type="ARBA" id="ARBA00022989"/>
    </source>
</evidence>
<feature type="transmembrane region" description="Helical" evidence="5">
    <location>
        <begin position="28"/>
        <end position="52"/>
    </location>
</feature>
<comment type="subcellular location">
    <subcellularLocation>
        <location evidence="1">Membrane</location>
        <topology evidence="1">Multi-pass membrane protein</topology>
    </subcellularLocation>
</comment>
<evidence type="ECO:0000256" key="5">
    <source>
        <dbReference type="SAM" id="Phobius"/>
    </source>
</evidence>
<keyword evidence="4 5" id="KW-0472">Membrane</keyword>
<sequence length="77" mass="8441">MIRIKLIISLNYIMILLIHILLPLTSQFLVTCLILSFSQALGEFGAAFMLAGNIPGARKRCRSPFFTALEAGDTTLA</sequence>
<dbReference type="GO" id="GO:0016020">
    <property type="term" value="C:membrane"/>
    <property type="evidence" value="ECO:0007669"/>
    <property type="project" value="UniProtKB-SubCell"/>
</dbReference>
<evidence type="ECO:0000256" key="2">
    <source>
        <dbReference type="ARBA" id="ARBA00022692"/>
    </source>
</evidence>
<dbReference type="EMBL" id="CP054706">
    <property type="protein sequence ID" value="QQK78802.1"/>
    <property type="molecule type" value="Genomic_DNA"/>
</dbReference>
<feature type="transmembrane region" description="Helical" evidence="5">
    <location>
        <begin position="7"/>
        <end position="22"/>
    </location>
</feature>
<gene>
    <name evidence="6" type="ORF">HUG20_02035</name>
</gene>
<dbReference type="AlphaFoldDB" id="A0A7T6Z8G9"/>
<dbReference type="InterPro" id="IPR035906">
    <property type="entry name" value="MetI-like_sf"/>
</dbReference>
<evidence type="ECO:0000313" key="7">
    <source>
        <dbReference type="Proteomes" id="UP000595349"/>
    </source>
</evidence>
<name>A0A7T6Z8G9_9BACI</name>
<organism evidence="6 7">
    <name type="scientific">Salicibibacter cibi</name>
    <dbReference type="NCBI Taxonomy" id="2743001"/>
    <lineage>
        <taxon>Bacteria</taxon>
        <taxon>Bacillati</taxon>
        <taxon>Bacillota</taxon>
        <taxon>Bacilli</taxon>
        <taxon>Bacillales</taxon>
        <taxon>Bacillaceae</taxon>
        <taxon>Salicibibacter</taxon>
    </lineage>
</organism>
<dbReference type="Gene3D" id="1.10.3720.10">
    <property type="entry name" value="MetI-like"/>
    <property type="match status" value="1"/>
</dbReference>
<evidence type="ECO:0000256" key="4">
    <source>
        <dbReference type="ARBA" id="ARBA00023136"/>
    </source>
</evidence>
<evidence type="ECO:0000313" key="6">
    <source>
        <dbReference type="EMBL" id="QQK78802.1"/>
    </source>
</evidence>
<evidence type="ECO:0000256" key="1">
    <source>
        <dbReference type="ARBA" id="ARBA00004141"/>
    </source>
</evidence>
<reference evidence="6 7" key="1">
    <citation type="submission" date="2020-06" db="EMBL/GenBank/DDBJ databases">
        <title>Genomic analysis of Salicibibacter sp. NKC21-4.</title>
        <authorList>
            <person name="Oh Y.J."/>
        </authorList>
    </citation>
    <scope>NUCLEOTIDE SEQUENCE [LARGE SCALE GENOMIC DNA]</scope>
    <source>
        <strain evidence="6 7">NKC21-4</strain>
    </source>
</reference>
<dbReference type="RefSeq" id="WP_200087459.1">
    <property type="nucleotide sequence ID" value="NZ_CP054706.1"/>
</dbReference>
<dbReference type="Proteomes" id="UP000595349">
    <property type="component" value="Chromosome"/>
</dbReference>